<dbReference type="Proteomes" id="UP000008064">
    <property type="component" value="Unassembled WGS sequence"/>
</dbReference>
<dbReference type="HOGENOM" id="CLU_207427_0_0_1"/>
<feature type="non-terminal residue" evidence="1">
    <location>
        <position position="51"/>
    </location>
</feature>
<accession>F8NDW4</accession>
<organism>
    <name type="scientific">Serpula lacrymans var. lacrymans (strain S7.9)</name>
    <name type="common">Dry rot fungus</name>
    <dbReference type="NCBI Taxonomy" id="578457"/>
    <lineage>
        <taxon>Eukaryota</taxon>
        <taxon>Fungi</taxon>
        <taxon>Dikarya</taxon>
        <taxon>Basidiomycota</taxon>
        <taxon>Agaricomycotina</taxon>
        <taxon>Agaricomycetes</taxon>
        <taxon>Agaricomycetidae</taxon>
        <taxon>Boletales</taxon>
        <taxon>Coniophorineae</taxon>
        <taxon>Serpulaceae</taxon>
        <taxon>Serpula</taxon>
    </lineage>
</organism>
<evidence type="ECO:0000313" key="1">
    <source>
        <dbReference type="EMBL" id="EGO30438.1"/>
    </source>
</evidence>
<sequence length="51" mass="5981">MFHDFTSLHYVPTNIRKVRVTLKGRVILQYQVAKLALKRYSLVKTSIGMMK</sequence>
<reference evidence="1" key="1">
    <citation type="submission" date="2011-04" db="EMBL/GenBank/DDBJ databases">
        <title>Evolution of plant cell wall degrading machinery underlies the functional diversity of forest fungi.</title>
        <authorList>
            <consortium name="US DOE Joint Genome Institute (JGI-PGF)"/>
            <person name="Eastwood D.C."/>
            <person name="Floudas D."/>
            <person name="Binder M."/>
            <person name="Majcherczyk A."/>
            <person name="Schneider P."/>
            <person name="Aerts A."/>
            <person name="Asiegbu F.O."/>
            <person name="Baker S.E."/>
            <person name="Barry K."/>
            <person name="Bendiksby M."/>
            <person name="Blumentritt M."/>
            <person name="Coutinho P.M."/>
            <person name="Cullen D."/>
            <person name="Cullen D."/>
            <person name="Gathman A."/>
            <person name="Goodell B."/>
            <person name="Henrissat B."/>
            <person name="Ihrmark K."/>
            <person name="Kauserud H."/>
            <person name="Kohler A."/>
            <person name="LaButti K."/>
            <person name="Lapidus A."/>
            <person name="Lavin J.L."/>
            <person name="Lee Y.-H."/>
            <person name="Lindquist E."/>
            <person name="Lilly W."/>
            <person name="Lucas S."/>
            <person name="Morin E."/>
            <person name="Murat C."/>
            <person name="Oguiza J.A."/>
            <person name="Park J."/>
            <person name="Pisabarro A.G."/>
            <person name="Riley R."/>
            <person name="Rosling A."/>
            <person name="Salamov A."/>
            <person name="Schmidt O."/>
            <person name="Schmutz J."/>
            <person name="Skrede I."/>
            <person name="Stenlid J."/>
            <person name="Wiebenga A."/>
            <person name="Xie X."/>
            <person name="Kues U."/>
            <person name="Hibbett D.S."/>
            <person name="Hoffmeister D."/>
            <person name="Hogberg N."/>
            <person name="Martin F."/>
            <person name="Grigoriev I.V."/>
            <person name="Watkinson S.C."/>
        </authorList>
    </citation>
    <scope>NUCLEOTIDE SEQUENCE</scope>
    <source>
        <strain evidence="1">S7.9</strain>
    </source>
</reference>
<proteinExistence type="predicted"/>
<name>F8NDW4_SERL9</name>
<dbReference type="GeneID" id="18810601"/>
<dbReference type="EMBL" id="GL945428">
    <property type="protein sequence ID" value="EGO30438.1"/>
    <property type="molecule type" value="Genomic_DNA"/>
</dbReference>
<dbReference type="KEGG" id="sla:SERLADRAFT_375659"/>
<gene>
    <name evidence="1" type="ORF">SERLADRAFT_375659</name>
</gene>
<dbReference type="AlphaFoldDB" id="F8NDW4"/>
<dbReference type="RefSeq" id="XP_007312322.1">
    <property type="nucleotide sequence ID" value="XM_007312260.1"/>
</dbReference>
<protein>
    <submittedName>
        <fullName evidence="1">Uncharacterized protein</fullName>
    </submittedName>
</protein>